<dbReference type="RefSeq" id="WP_099999707.1">
    <property type="nucleotide sequence ID" value="NZ_CP017940.1"/>
</dbReference>
<comment type="similarity">
    <text evidence="1">Belongs to the AHA1 family.</text>
</comment>
<comment type="caution">
    <text evidence="3">The sequence shown here is derived from an EMBL/GenBank/DDBJ whole genome shotgun (WGS) entry which is preliminary data.</text>
</comment>
<evidence type="ECO:0000256" key="1">
    <source>
        <dbReference type="ARBA" id="ARBA00006817"/>
    </source>
</evidence>
<dbReference type="Proteomes" id="UP000232163">
    <property type="component" value="Unassembled WGS sequence"/>
</dbReference>
<dbReference type="KEGG" id="pht:BLM14_12620"/>
<dbReference type="InterPro" id="IPR013538">
    <property type="entry name" value="ASHA1/2-like_C"/>
</dbReference>
<dbReference type="Gene3D" id="3.30.530.20">
    <property type="match status" value="1"/>
</dbReference>
<organism evidence="3 4">
    <name type="scientific">Phyllobacterium zundukense</name>
    <dbReference type="NCBI Taxonomy" id="1867719"/>
    <lineage>
        <taxon>Bacteria</taxon>
        <taxon>Pseudomonadati</taxon>
        <taxon>Pseudomonadota</taxon>
        <taxon>Alphaproteobacteria</taxon>
        <taxon>Hyphomicrobiales</taxon>
        <taxon>Phyllobacteriaceae</taxon>
        <taxon>Phyllobacterium</taxon>
    </lineage>
</organism>
<proteinExistence type="inferred from homology"/>
<reference evidence="3 4" key="1">
    <citation type="journal article" date="2017" name="Int J Environ Stud">
        <title>Does the Miocene-Pliocene relict legume Oxytropis triphylla form nitrogen-fixing nodules with a combination of bacterial strains?</title>
        <authorList>
            <person name="Safronova V."/>
            <person name="Belimov A."/>
            <person name="Sazanova A."/>
            <person name="Kuznetsova I."/>
            <person name="Popova J."/>
            <person name="Andronov E."/>
            <person name="Verkhozina A."/>
            <person name="Tikhonovich I."/>
        </authorList>
    </citation>
    <scope>NUCLEOTIDE SEQUENCE [LARGE SCALE GENOMIC DNA]</scope>
    <source>
        <strain evidence="3 4">Tri-38</strain>
    </source>
</reference>
<feature type="domain" description="Activator of Hsp90 ATPase homologue 1/2-like C-terminal" evidence="2">
    <location>
        <begin position="18"/>
        <end position="149"/>
    </location>
</feature>
<sequence length="155" mass="17629">MTERSVQHSTIVIERTYDASPARVFYAWSDKDALLRWINPGGTWDMAYDHFEFRVGGQDISRFGRRGGETYTNRTYYQDIVQDERIVSAGTMDRDGTRIFSGLTTVEFKPSGKGCRMVMTEQGVFLDGGDVPENHQAGWDSMLDSLGNELQRENV</sequence>
<dbReference type="SUPFAM" id="SSF55961">
    <property type="entry name" value="Bet v1-like"/>
    <property type="match status" value="1"/>
</dbReference>
<dbReference type="EMBL" id="MZMT01000053">
    <property type="protein sequence ID" value="PIO41947.1"/>
    <property type="molecule type" value="Genomic_DNA"/>
</dbReference>
<protein>
    <recommendedName>
        <fullName evidence="2">Activator of Hsp90 ATPase homologue 1/2-like C-terminal domain-containing protein</fullName>
    </recommendedName>
</protein>
<dbReference type="InterPro" id="IPR023393">
    <property type="entry name" value="START-like_dom_sf"/>
</dbReference>
<gene>
    <name evidence="3" type="ORF">B5P45_23070</name>
</gene>
<name>A0A2N9VR29_9HYPH</name>
<dbReference type="OrthoDB" id="9803476at2"/>
<evidence type="ECO:0000259" key="2">
    <source>
        <dbReference type="Pfam" id="PF08327"/>
    </source>
</evidence>
<dbReference type="Pfam" id="PF08327">
    <property type="entry name" value="AHSA1"/>
    <property type="match status" value="1"/>
</dbReference>
<accession>A0A2N9VR29</accession>
<dbReference type="AlphaFoldDB" id="A0A2N9VR29"/>
<keyword evidence="4" id="KW-1185">Reference proteome</keyword>
<evidence type="ECO:0000313" key="3">
    <source>
        <dbReference type="EMBL" id="PIO41947.1"/>
    </source>
</evidence>
<evidence type="ECO:0000313" key="4">
    <source>
        <dbReference type="Proteomes" id="UP000232163"/>
    </source>
</evidence>
<dbReference type="CDD" id="cd08900">
    <property type="entry name" value="SRPBCC_CalC_Aha1-like_7"/>
    <property type="match status" value="1"/>
</dbReference>